<evidence type="ECO:0000256" key="6">
    <source>
        <dbReference type="ARBA" id="ARBA00022741"/>
    </source>
</evidence>
<evidence type="ECO:0000256" key="8">
    <source>
        <dbReference type="ARBA" id="ARBA00022840"/>
    </source>
</evidence>
<name>A0A3L7JZ52_9BACI</name>
<dbReference type="CDD" id="cd16922">
    <property type="entry name" value="HATPase_EvgS-ArcB-TorS-like"/>
    <property type="match status" value="1"/>
</dbReference>
<feature type="domain" description="Histidine kinase" evidence="12">
    <location>
        <begin position="140"/>
        <end position="356"/>
    </location>
</feature>
<dbReference type="EC" id="2.7.13.3" evidence="3"/>
<dbReference type="InterPro" id="IPR036890">
    <property type="entry name" value="HATPase_C_sf"/>
</dbReference>
<dbReference type="PANTHER" id="PTHR43711:SF1">
    <property type="entry name" value="HISTIDINE KINASE 1"/>
    <property type="match status" value="1"/>
</dbReference>
<dbReference type="FunFam" id="3.30.565.10:FF:000006">
    <property type="entry name" value="Sensor histidine kinase WalK"/>
    <property type="match status" value="1"/>
</dbReference>
<keyword evidence="11" id="KW-0812">Transmembrane</keyword>
<organism evidence="13 14">
    <name type="scientific">Falsibacillus albus</name>
    <dbReference type="NCBI Taxonomy" id="2478915"/>
    <lineage>
        <taxon>Bacteria</taxon>
        <taxon>Bacillati</taxon>
        <taxon>Bacillota</taxon>
        <taxon>Bacilli</taxon>
        <taxon>Bacillales</taxon>
        <taxon>Bacillaceae</taxon>
        <taxon>Falsibacillus</taxon>
    </lineage>
</organism>
<evidence type="ECO:0000256" key="3">
    <source>
        <dbReference type="ARBA" id="ARBA00012438"/>
    </source>
</evidence>
<reference evidence="13 14" key="1">
    <citation type="submission" date="2018-10" db="EMBL/GenBank/DDBJ databases">
        <title>Falsibacillus sp. genome draft.</title>
        <authorList>
            <person name="Shi S."/>
        </authorList>
    </citation>
    <scope>NUCLEOTIDE SEQUENCE [LARGE SCALE GENOMIC DNA]</scope>
    <source>
        <strain evidence="13 14">GY 10110</strain>
    </source>
</reference>
<dbReference type="Proteomes" id="UP000276770">
    <property type="component" value="Unassembled WGS sequence"/>
</dbReference>
<keyword evidence="5" id="KW-0808">Transferase</keyword>
<dbReference type="Gene3D" id="3.30.565.10">
    <property type="entry name" value="Histidine kinase-like ATPase, C-terminal domain"/>
    <property type="match status" value="1"/>
</dbReference>
<dbReference type="Pfam" id="PF02518">
    <property type="entry name" value="HATPase_c"/>
    <property type="match status" value="1"/>
</dbReference>
<comment type="caution">
    <text evidence="13">The sequence shown here is derived from an EMBL/GenBank/DDBJ whole genome shotgun (WGS) entry which is preliminary data.</text>
</comment>
<dbReference type="InterPro" id="IPR005467">
    <property type="entry name" value="His_kinase_dom"/>
</dbReference>
<dbReference type="GO" id="GO:0005886">
    <property type="term" value="C:plasma membrane"/>
    <property type="evidence" value="ECO:0007669"/>
    <property type="project" value="UniProtKB-SubCell"/>
</dbReference>
<dbReference type="InterPro" id="IPR050736">
    <property type="entry name" value="Sensor_HK_Regulatory"/>
</dbReference>
<comment type="catalytic activity">
    <reaction evidence="1">
        <text>ATP + protein L-histidine = ADP + protein N-phospho-L-histidine.</text>
        <dbReference type="EC" id="2.7.13.3"/>
    </reaction>
</comment>
<evidence type="ECO:0000313" key="13">
    <source>
        <dbReference type="EMBL" id="RLQ93662.1"/>
    </source>
</evidence>
<dbReference type="OrthoDB" id="9813151at2"/>
<dbReference type="AlphaFoldDB" id="A0A3L7JZ52"/>
<evidence type="ECO:0000256" key="7">
    <source>
        <dbReference type="ARBA" id="ARBA00022777"/>
    </source>
</evidence>
<dbReference type="SMART" id="SM00388">
    <property type="entry name" value="HisKA"/>
    <property type="match status" value="1"/>
</dbReference>
<proteinExistence type="predicted"/>
<dbReference type="GO" id="GO:0000155">
    <property type="term" value="F:phosphorelay sensor kinase activity"/>
    <property type="evidence" value="ECO:0007669"/>
    <property type="project" value="InterPro"/>
</dbReference>
<dbReference type="SUPFAM" id="SSF47384">
    <property type="entry name" value="Homodimeric domain of signal transducing histidine kinase"/>
    <property type="match status" value="1"/>
</dbReference>
<dbReference type="EMBL" id="RCVZ01000013">
    <property type="protein sequence ID" value="RLQ93662.1"/>
    <property type="molecule type" value="Genomic_DNA"/>
</dbReference>
<evidence type="ECO:0000256" key="4">
    <source>
        <dbReference type="ARBA" id="ARBA00022553"/>
    </source>
</evidence>
<dbReference type="SMART" id="SM00387">
    <property type="entry name" value="HATPase_c"/>
    <property type="match status" value="1"/>
</dbReference>
<keyword evidence="11" id="KW-1133">Transmembrane helix</keyword>
<keyword evidence="7 13" id="KW-0418">Kinase</keyword>
<keyword evidence="6" id="KW-0547">Nucleotide-binding</keyword>
<dbReference type="Gene3D" id="1.10.287.130">
    <property type="match status" value="1"/>
</dbReference>
<evidence type="ECO:0000256" key="9">
    <source>
        <dbReference type="ARBA" id="ARBA00023012"/>
    </source>
</evidence>
<feature type="transmembrane region" description="Helical" evidence="11">
    <location>
        <begin position="49"/>
        <end position="67"/>
    </location>
</feature>
<dbReference type="RefSeq" id="WP_121681832.1">
    <property type="nucleotide sequence ID" value="NZ_RCVZ01000013.1"/>
</dbReference>
<dbReference type="CDD" id="cd00082">
    <property type="entry name" value="HisKA"/>
    <property type="match status" value="1"/>
</dbReference>
<evidence type="ECO:0000256" key="5">
    <source>
        <dbReference type="ARBA" id="ARBA00022679"/>
    </source>
</evidence>
<dbReference type="InterPro" id="IPR036097">
    <property type="entry name" value="HisK_dim/P_sf"/>
</dbReference>
<evidence type="ECO:0000256" key="11">
    <source>
        <dbReference type="SAM" id="Phobius"/>
    </source>
</evidence>
<keyword evidence="4" id="KW-0597">Phosphoprotein</keyword>
<dbReference type="GO" id="GO:0005524">
    <property type="term" value="F:ATP binding"/>
    <property type="evidence" value="ECO:0007669"/>
    <property type="project" value="UniProtKB-KW"/>
</dbReference>
<gene>
    <name evidence="13" type="ORF">D9X91_16910</name>
</gene>
<comment type="subcellular location">
    <subcellularLocation>
        <location evidence="2">Cell membrane</location>
        <topology evidence="2">Multi-pass membrane protein</topology>
    </subcellularLocation>
</comment>
<evidence type="ECO:0000313" key="14">
    <source>
        <dbReference type="Proteomes" id="UP000276770"/>
    </source>
</evidence>
<keyword evidence="9" id="KW-0902">Two-component regulatory system</keyword>
<dbReference type="PRINTS" id="PR00344">
    <property type="entry name" value="BCTRLSENSOR"/>
</dbReference>
<dbReference type="InterPro" id="IPR003594">
    <property type="entry name" value="HATPase_dom"/>
</dbReference>
<dbReference type="InterPro" id="IPR004358">
    <property type="entry name" value="Sig_transdc_His_kin-like_C"/>
</dbReference>
<protein>
    <recommendedName>
        <fullName evidence="3">histidine kinase</fullName>
        <ecNumber evidence="3">2.7.13.3</ecNumber>
    </recommendedName>
</protein>
<keyword evidence="14" id="KW-1185">Reference proteome</keyword>
<dbReference type="Pfam" id="PF00512">
    <property type="entry name" value="HisKA"/>
    <property type="match status" value="1"/>
</dbReference>
<dbReference type="InterPro" id="IPR003661">
    <property type="entry name" value="HisK_dim/P_dom"/>
</dbReference>
<evidence type="ECO:0000259" key="12">
    <source>
        <dbReference type="PROSITE" id="PS50109"/>
    </source>
</evidence>
<sequence length="358" mass="41213">MTVKEIGKRAFGFVSIFLALTLCWSASYWLTSWVFPKWDYTPSLYMTQIINSIFGFILFGCCMFLITRIKWVQDRQQAFMTPLINAMKMMAEGNFNIDLSYYKKQVPNPRHPYYHLIENITHMASRLGAMEQMRQEFISNVSHEFQSPLTSISGFAHALKSEQLTPEARKHYLDIIEKEGIRLSKLSDNLLKLTSLESEHPPFELTSYRLDHQLRRIILSCEPQWTEKELEMDISLDNQVIMADKDLMDQVWINLIHNSIKFTPSGGTISVAVREVDENRLMVTIKDSGIGMDEEAIMHMFERFYKADPSRTRTTEGSGLGLSIVKKIIDMHHGEIRAQSELGKGTTIMVTLPRNGGK</sequence>
<accession>A0A3L7JZ52</accession>
<dbReference type="FunFam" id="1.10.287.130:FF:000001">
    <property type="entry name" value="Two-component sensor histidine kinase"/>
    <property type="match status" value="1"/>
</dbReference>
<dbReference type="SUPFAM" id="SSF55874">
    <property type="entry name" value="ATPase domain of HSP90 chaperone/DNA topoisomerase II/histidine kinase"/>
    <property type="match status" value="1"/>
</dbReference>
<keyword evidence="8" id="KW-0067">ATP-binding</keyword>
<evidence type="ECO:0000256" key="1">
    <source>
        <dbReference type="ARBA" id="ARBA00000085"/>
    </source>
</evidence>
<evidence type="ECO:0000256" key="10">
    <source>
        <dbReference type="ARBA" id="ARBA00023136"/>
    </source>
</evidence>
<evidence type="ECO:0000256" key="2">
    <source>
        <dbReference type="ARBA" id="ARBA00004651"/>
    </source>
</evidence>
<keyword evidence="10 11" id="KW-0472">Membrane</keyword>
<dbReference type="PANTHER" id="PTHR43711">
    <property type="entry name" value="TWO-COMPONENT HISTIDINE KINASE"/>
    <property type="match status" value="1"/>
</dbReference>
<dbReference type="PROSITE" id="PS50109">
    <property type="entry name" value="HIS_KIN"/>
    <property type="match status" value="1"/>
</dbReference>